<evidence type="ECO:0000313" key="1">
    <source>
        <dbReference type="EMBL" id="PHJ95741.1"/>
    </source>
</evidence>
<reference evidence="1 2" key="1">
    <citation type="submission" date="2015-02" db="EMBL/GenBank/DDBJ databases">
        <title>Nostoc linckia genome annotation.</title>
        <authorList>
            <person name="Zhou Z."/>
        </authorList>
    </citation>
    <scope>NUCLEOTIDE SEQUENCE [LARGE SCALE GENOMIC DNA]</scope>
    <source>
        <strain evidence="2">z7</strain>
    </source>
</reference>
<organism evidence="1 2">
    <name type="scientific">Nostoc linckia z7</name>
    <dbReference type="NCBI Taxonomy" id="1628745"/>
    <lineage>
        <taxon>Bacteria</taxon>
        <taxon>Bacillati</taxon>
        <taxon>Cyanobacteriota</taxon>
        <taxon>Cyanophyceae</taxon>
        <taxon>Nostocales</taxon>
        <taxon>Nostocaceae</taxon>
        <taxon>Nostoc</taxon>
    </lineage>
</organism>
<proteinExistence type="predicted"/>
<dbReference type="EMBL" id="LAHC01000045">
    <property type="protein sequence ID" value="PHJ95741.1"/>
    <property type="molecule type" value="Genomic_DNA"/>
</dbReference>
<accession>A0ABX4KPD2</accession>
<name>A0ABX4KPD2_NOSLI</name>
<protein>
    <submittedName>
        <fullName evidence="1">Uncharacterized protein</fullName>
    </submittedName>
</protein>
<comment type="caution">
    <text evidence="1">The sequence shown here is derived from an EMBL/GenBank/DDBJ whole genome shotgun (WGS) entry which is preliminary data.</text>
</comment>
<evidence type="ECO:0000313" key="2">
    <source>
        <dbReference type="Proteomes" id="UP000222523"/>
    </source>
</evidence>
<keyword evidence="2" id="KW-1185">Reference proteome</keyword>
<gene>
    <name evidence="1" type="ORF">VF04_18270</name>
</gene>
<dbReference type="Proteomes" id="UP000222523">
    <property type="component" value="Unassembled WGS sequence"/>
</dbReference>
<sequence length="84" mass="9184">MFHTKLKSVIYFIETHILFLQALRSGVTSLKCRNRFYCGMGVLTRPGGQDAIGVHLSLNSCATAVLPHPSIPWEVLALDKTGVG</sequence>